<organism evidence="7 8">
    <name type="scientific">Arctia plantaginis</name>
    <name type="common">Wood tiger moth</name>
    <name type="synonym">Phalaena plantaginis</name>
    <dbReference type="NCBI Taxonomy" id="874455"/>
    <lineage>
        <taxon>Eukaryota</taxon>
        <taxon>Metazoa</taxon>
        <taxon>Ecdysozoa</taxon>
        <taxon>Arthropoda</taxon>
        <taxon>Hexapoda</taxon>
        <taxon>Insecta</taxon>
        <taxon>Pterygota</taxon>
        <taxon>Neoptera</taxon>
        <taxon>Endopterygota</taxon>
        <taxon>Lepidoptera</taxon>
        <taxon>Glossata</taxon>
        <taxon>Ditrysia</taxon>
        <taxon>Noctuoidea</taxon>
        <taxon>Erebidae</taxon>
        <taxon>Arctiinae</taxon>
        <taxon>Arctia</taxon>
    </lineage>
</organism>
<dbReference type="PANTHER" id="PTHR12550">
    <property type="entry name" value="HEPATOMA-DERIVED GROWTH FACTOR-RELATED"/>
    <property type="match status" value="1"/>
</dbReference>
<dbReference type="Gene3D" id="2.30.30.140">
    <property type="match status" value="1"/>
</dbReference>
<dbReference type="CDD" id="cd05834">
    <property type="entry name" value="PWWP_HRP"/>
    <property type="match status" value="1"/>
</dbReference>
<sequence>MGKKVREYKSGDFIFAKVKGYPAWPARVQKLNGKKYYVYFYGTGETANLPPTMIFDYAENKDKFLTKMVKRRDFRDGVKQIEHDFANNVPLEQVIGALPEAPSDATANDTMDDTANDTMDVTADTTAADETMADDTTVNASTNDAAVEDSDDTGTLVIDEGKQKGKKGKVEAKAKETPAKPAKEPKTPRGKAKKEESKEEDEEAKKEEEIVSRSGRKIRPKRYIDEQTEENATLPSPAPKKRRGASPGPAPDKEKEKEKNAESKEKVPEKNIKQFNAVKQSELEDLKEPFKPEDAEKENILITYLPSGQYVGIKLFQARPAGFKNEAARLQWDKQAASNAVTLKMQLEKGQITSQSVVAQLVTDLNLTDEEKATLDKERETEEKKSRVQFLKTEMKLIELDAKIKTCLCLEKADTDMCLKLLDEFMELDVKPLMLLKHPTCLETIKRMRAYVGNTPSWELSESAAHVFNKQASNIRKQADVMYKKMKELFTTPEGLSFWEFFTERVLQFKKVTSKLTADELLEMIHEPIGMSSPTSHTMKTAVEAANEDEQQPEDTSEEPPQKKKATPAKIKKATNNTPSKQPLKRQSSRKLQQEEKEKEKETNKEKDETPKSDQPENSEEAESSKAETETSEKAQGESTEKTAESTEEPAKEAVNTSEETKEDAKEENDKEAERVTAPNDKSEKEVEKSSQESEKEKPEKQEVEPRAIRSRESKKTEAPPPRSPAKRKSKF</sequence>
<evidence type="ECO:0000256" key="1">
    <source>
        <dbReference type="ARBA" id="ARBA00004123"/>
    </source>
</evidence>
<evidence type="ECO:0000256" key="4">
    <source>
        <dbReference type="ARBA" id="ARBA00023242"/>
    </source>
</evidence>
<comment type="similarity">
    <text evidence="2">Belongs to the HDGF family.</text>
</comment>
<dbReference type="EMBL" id="CADEBD010001048">
    <property type="protein sequence ID" value="CAB3262032.1"/>
    <property type="molecule type" value="Genomic_DNA"/>
</dbReference>
<keyword evidence="4" id="KW-0539">Nucleus</keyword>
<dbReference type="SUPFAM" id="SSF63748">
    <property type="entry name" value="Tudor/PWWP/MBT"/>
    <property type="match status" value="1"/>
</dbReference>
<evidence type="ECO:0000259" key="6">
    <source>
        <dbReference type="PROSITE" id="PS50812"/>
    </source>
</evidence>
<keyword evidence="3" id="KW-0175">Coiled coil</keyword>
<evidence type="ECO:0000313" key="7">
    <source>
        <dbReference type="EMBL" id="CAB3262032.1"/>
    </source>
</evidence>
<feature type="compositionally biased region" description="Basic and acidic residues" evidence="5">
    <location>
        <begin position="251"/>
        <end position="272"/>
    </location>
</feature>
<dbReference type="InterPro" id="IPR021567">
    <property type="entry name" value="LEDGF_IBD"/>
</dbReference>
<dbReference type="OrthoDB" id="10056483at2759"/>
<protein>
    <recommendedName>
        <fullName evidence="6">PWWP domain-containing protein</fullName>
    </recommendedName>
</protein>
<comment type="caution">
    <text evidence="7">The sequence shown here is derived from an EMBL/GenBank/DDBJ whole genome shotgun (WGS) entry which is preliminary data.</text>
</comment>
<feature type="region of interest" description="Disordered" evidence="5">
    <location>
        <begin position="127"/>
        <end position="273"/>
    </location>
</feature>
<dbReference type="InterPro" id="IPR000313">
    <property type="entry name" value="PWWP_dom"/>
</dbReference>
<feature type="region of interest" description="Disordered" evidence="5">
    <location>
        <begin position="528"/>
        <end position="732"/>
    </location>
</feature>
<feature type="domain" description="PWWP" evidence="6">
    <location>
        <begin position="10"/>
        <end position="60"/>
    </location>
</feature>
<evidence type="ECO:0000313" key="8">
    <source>
        <dbReference type="Proteomes" id="UP000494256"/>
    </source>
</evidence>
<feature type="compositionally biased region" description="Basic and acidic residues" evidence="5">
    <location>
        <begin position="623"/>
        <end position="652"/>
    </location>
</feature>
<dbReference type="GO" id="GO:0005634">
    <property type="term" value="C:nucleus"/>
    <property type="evidence" value="ECO:0007669"/>
    <property type="project" value="UniProtKB-SubCell"/>
</dbReference>
<proteinExistence type="inferred from homology"/>
<dbReference type="SUPFAM" id="SSF140576">
    <property type="entry name" value="HIV integrase-binding domain"/>
    <property type="match status" value="1"/>
</dbReference>
<dbReference type="Pfam" id="PF00855">
    <property type="entry name" value="PWWP"/>
    <property type="match status" value="1"/>
</dbReference>
<dbReference type="AlphaFoldDB" id="A0A8S1BS07"/>
<evidence type="ECO:0000256" key="3">
    <source>
        <dbReference type="ARBA" id="ARBA00023054"/>
    </source>
</evidence>
<feature type="compositionally biased region" description="Basic and acidic residues" evidence="5">
    <location>
        <begin position="592"/>
        <end position="615"/>
    </location>
</feature>
<feature type="compositionally biased region" description="Basic and acidic residues" evidence="5">
    <location>
        <begin position="659"/>
        <end position="718"/>
    </location>
</feature>
<dbReference type="InterPro" id="IPR036218">
    <property type="entry name" value="HIVI-bd_sf"/>
</dbReference>
<name>A0A8S1BS07_ARCPL</name>
<feature type="compositionally biased region" description="Acidic residues" evidence="5">
    <location>
        <begin position="546"/>
        <end position="558"/>
    </location>
</feature>
<feature type="compositionally biased region" description="Basic residues" evidence="5">
    <location>
        <begin position="563"/>
        <end position="573"/>
    </location>
</feature>
<dbReference type="SMART" id="SM00293">
    <property type="entry name" value="PWWP"/>
    <property type="match status" value="1"/>
</dbReference>
<dbReference type="Pfam" id="PF11467">
    <property type="entry name" value="LEDGF"/>
    <property type="match status" value="1"/>
</dbReference>
<comment type="subcellular location">
    <subcellularLocation>
        <location evidence="1">Nucleus</location>
    </subcellularLocation>
</comment>
<gene>
    <name evidence="7" type="ORF">APLA_LOCUS17507</name>
</gene>
<dbReference type="Proteomes" id="UP000494256">
    <property type="component" value="Unassembled WGS sequence"/>
</dbReference>
<feature type="compositionally biased region" description="Low complexity" evidence="5">
    <location>
        <begin position="127"/>
        <end position="138"/>
    </location>
</feature>
<dbReference type="InterPro" id="IPR035441">
    <property type="entry name" value="TFIIS/LEDGF_dom_sf"/>
</dbReference>
<reference evidence="7 8" key="1">
    <citation type="submission" date="2020-04" db="EMBL/GenBank/DDBJ databases">
        <authorList>
            <person name="Wallbank WR R."/>
            <person name="Pardo Diaz C."/>
            <person name="Kozak K."/>
            <person name="Martin S."/>
            <person name="Jiggins C."/>
            <person name="Moest M."/>
            <person name="Warren A I."/>
            <person name="Byers J.R.P. K."/>
            <person name="Montejo-Kovacevich G."/>
            <person name="Yen C E."/>
        </authorList>
    </citation>
    <scope>NUCLEOTIDE SEQUENCE [LARGE SCALE GENOMIC DNA]</scope>
</reference>
<dbReference type="Gene3D" id="1.20.930.10">
    <property type="entry name" value="Conserved domain common to transcription factors TFIIS, elongin A, CRSP70"/>
    <property type="match status" value="1"/>
</dbReference>
<evidence type="ECO:0000256" key="2">
    <source>
        <dbReference type="ARBA" id="ARBA00005309"/>
    </source>
</evidence>
<accession>A0A8S1BS07</accession>
<dbReference type="PROSITE" id="PS50812">
    <property type="entry name" value="PWWP"/>
    <property type="match status" value="1"/>
</dbReference>
<feature type="compositionally biased region" description="Basic and acidic residues" evidence="5">
    <location>
        <begin position="159"/>
        <end position="211"/>
    </location>
</feature>
<evidence type="ECO:0000256" key="5">
    <source>
        <dbReference type="SAM" id="MobiDB-lite"/>
    </source>
</evidence>
<dbReference type="PANTHER" id="PTHR12550:SF70">
    <property type="entry name" value="JIL-1 ANCHORING AND STABILIZING PROTEIN, ISOFORM A"/>
    <property type="match status" value="1"/>
</dbReference>